<evidence type="ECO:0000313" key="2">
    <source>
        <dbReference type="Proteomes" id="UP000001172"/>
    </source>
</evidence>
<dbReference type="KEGG" id="gka:GK3052"/>
<sequence length="56" mass="6163">MNQASANDVVNAVLIQAVETTSQRIVIQQGRMEPGMDGVLQVNRVTPIVPRERGFK</sequence>
<proteinExistence type="predicted"/>
<dbReference type="Proteomes" id="UP000001172">
    <property type="component" value="Chromosome"/>
</dbReference>
<name>Q5KVE9_GEOKA</name>
<keyword evidence="2" id="KW-1185">Reference proteome</keyword>
<accession>Q5KVE9</accession>
<protein>
    <submittedName>
        <fullName evidence="1">Uncharacterized protein</fullName>
    </submittedName>
</protein>
<gene>
    <name evidence="1" type="ordered locus">GK3052</name>
</gene>
<dbReference type="HOGENOM" id="CLU_3007808_0_0_9"/>
<dbReference type="EMBL" id="BA000043">
    <property type="protein sequence ID" value="BAD77337.1"/>
    <property type="molecule type" value="Genomic_DNA"/>
</dbReference>
<dbReference type="AlphaFoldDB" id="Q5KVE9"/>
<organism evidence="1 2">
    <name type="scientific">Geobacillus kaustophilus (strain HTA426)</name>
    <dbReference type="NCBI Taxonomy" id="235909"/>
    <lineage>
        <taxon>Bacteria</taxon>
        <taxon>Bacillati</taxon>
        <taxon>Bacillota</taxon>
        <taxon>Bacilli</taxon>
        <taxon>Bacillales</taxon>
        <taxon>Anoxybacillaceae</taxon>
        <taxon>Geobacillus</taxon>
        <taxon>Geobacillus thermoleovorans group</taxon>
    </lineage>
</organism>
<reference evidence="1 2" key="1">
    <citation type="journal article" date="2004" name="Nucleic Acids Res.">
        <title>Thermoadaptation trait revealed by the genome sequence of thermophilic Geobacillus kaustophilus.</title>
        <authorList>
            <person name="Takami H."/>
            <person name="Takaki Y."/>
            <person name="Chee G.J."/>
            <person name="Nishi S."/>
            <person name="Shimamura S."/>
            <person name="Suzuki H."/>
            <person name="Matsui S."/>
            <person name="Uchiyama I."/>
        </authorList>
    </citation>
    <scope>NUCLEOTIDE SEQUENCE [LARGE SCALE GENOMIC DNA]</scope>
    <source>
        <strain evidence="1 2">HTA426</strain>
    </source>
</reference>
<evidence type="ECO:0000313" key="1">
    <source>
        <dbReference type="EMBL" id="BAD77337.1"/>
    </source>
</evidence>